<name>A0A0F9ETY8_9ZZZZ</name>
<dbReference type="InterPro" id="IPR057116">
    <property type="entry name" value="Pam3_gp32"/>
</dbReference>
<keyword evidence="1" id="KW-1133">Transmembrane helix</keyword>
<gene>
    <name evidence="2" type="ORF">LCGC14_2033390</name>
</gene>
<dbReference type="AlphaFoldDB" id="A0A0F9ETY8"/>
<evidence type="ECO:0000256" key="1">
    <source>
        <dbReference type="SAM" id="Phobius"/>
    </source>
</evidence>
<reference evidence="2" key="1">
    <citation type="journal article" date="2015" name="Nature">
        <title>Complex archaea that bridge the gap between prokaryotes and eukaryotes.</title>
        <authorList>
            <person name="Spang A."/>
            <person name="Saw J.H."/>
            <person name="Jorgensen S.L."/>
            <person name="Zaremba-Niedzwiedzka K."/>
            <person name="Martijn J."/>
            <person name="Lind A.E."/>
            <person name="van Eijk R."/>
            <person name="Schleper C."/>
            <person name="Guy L."/>
            <person name="Ettema T.J."/>
        </authorList>
    </citation>
    <scope>NUCLEOTIDE SEQUENCE</scope>
</reference>
<keyword evidence="1" id="KW-0472">Membrane</keyword>
<keyword evidence="1" id="KW-0812">Transmembrane</keyword>
<dbReference type="EMBL" id="LAZR01023709">
    <property type="protein sequence ID" value="KKL77593.1"/>
    <property type="molecule type" value="Genomic_DNA"/>
</dbReference>
<sequence>MPLVYIPNKGTNIYTPAERFGELVFVTKGWVDLADSDSLFSTALESLEHSKPIDYIVMSGPYALVSILCSVFALKHNRLNMLIYRGERYLNRELDLTGVE</sequence>
<protein>
    <submittedName>
        <fullName evidence="2">Uncharacterized protein</fullName>
    </submittedName>
</protein>
<organism evidence="2">
    <name type="scientific">marine sediment metagenome</name>
    <dbReference type="NCBI Taxonomy" id="412755"/>
    <lineage>
        <taxon>unclassified sequences</taxon>
        <taxon>metagenomes</taxon>
        <taxon>ecological metagenomes</taxon>
    </lineage>
</organism>
<dbReference type="Pfam" id="PF23992">
    <property type="entry name" value="Pam3_gp32"/>
    <property type="match status" value="1"/>
</dbReference>
<comment type="caution">
    <text evidence="2">The sequence shown here is derived from an EMBL/GenBank/DDBJ whole genome shotgun (WGS) entry which is preliminary data.</text>
</comment>
<accession>A0A0F9ETY8</accession>
<feature type="transmembrane region" description="Helical" evidence="1">
    <location>
        <begin position="55"/>
        <end position="74"/>
    </location>
</feature>
<evidence type="ECO:0000313" key="2">
    <source>
        <dbReference type="EMBL" id="KKL77593.1"/>
    </source>
</evidence>
<proteinExistence type="predicted"/>